<feature type="transmembrane region" description="Helical" evidence="12">
    <location>
        <begin position="96"/>
        <end position="117"/>
    </location>
</feature>
<dbReference type="GO" id="GO:0019722">
    <property type="term" value="P:calcium-mediated signaling"/>
    <property type="evidence" value="ECO:0007669"/>
    <property type="project" value="TreeGrafter"/>
</dbReference>
<evidence type="ECO:0000256" key="12">
    <source>
        <dbReference type="SAM" id="Phobius"/>
    </source>
</evidence>
<reference evidence="14" key="2">
    <citation type="submission" date="2025-08" db="UniProtKB">
        <authorList>
            <consortium name="Ensembl"/>
        </authorList>
    </citation>
    <scope>IDENTIFICATION</scope>
</reference>
<feature type="transmembrane region" description="Helical" evidence="12">
    <location>
        <begin position="230"/>
        <end position="249"/>
    </location>
</feature>
<organism evidence="14 15">
    <name type="scientific">Sphaeramia orbicularis</name>
    <name type="common">orbiculate cardinalfish</name>
    <dbReference type="NCBI Taxonomy" id="375764"/>
    <lineage>
        <taxon>Eukaryota</taxon>
        <taxon>Metazoa</taxon>
        <taxon>Chordata</taxon>
        <taxon>Craniata</taxon>
        <taxon>Vertebrata</taxon>
        <taxon>Euteleostomi</taxon>
        <taxon>Actinopterygii</taxon>
        <taxon>Neopterygii</taxon>
        <taxon>Teleostei</taxon>
        <taxon>Neoteleostei</taxon>
        <taxon>Acanthomorphata</taxon>
        <taxon>Gobiaria</taxon>
        <taxon>Kurtiformes</taxon>
        <taxon>Apogonoidei</taxon>
        <taxon>Apogonidae</taxon>
        <taxon>Apogoninae</taxon>
        <taxon>Sphaeramia</taxon>
    </lineage>
</organism>
<dbReference type="InterPro" id="IPR000496">
    <property type="entry name" value="Brdyknn_rcpt"/>
</dbReference>
<reference evidence="14" key="3">
    <citation type="submission" date="2025-09" db="UniProtKB">
        <authorList>
            <consortium name="Ensembl"/>
        </authorList>
    </citation>
    <scope>IDENTIFICATION</scope>
</reference>
<keyword evidence="8 11" id="KW-0675">Receptor</keyword>
<evidence type="ECO:0000256" key="8">
    <source>
        <dbReference type="ARBA" id="ARBA00023170"/>
    </source>
</evidence>
<dbReference type="GO" id="GO:0006955">
    <property type="term" value="P:immune response"/>
    <property type="evidence" value="ECO:0007669"/>
    <property type="project" value="TreeGrafter"/>
</dbReference>
<dbReference type="PANTHER" id="PTHR10489:SF957">
    <property type="entry name" value="B2 BRADYKININ RECEPTOR"/>
    <property type="match status" value="1"/>
</dbReference>
<evidence type="ECO:0000256" key="2">
    <source>
        <dbReference type="ARBA" id="ARBA00022475"/>
    </source>
</evidence>
<dbReference type="InterPro" id="IPR017452">
    <property type="entry name" value="GPCR_Rhodpsn_7TM"/>
</dbReference>
<evidence type="ECO:0000256" key="9">
    <source>
        <dbReference type="ARBA" id="ARBA00023180"/>
    </source>
</evidence>
<sequence>MLSDFQNYSMCPATQTDWMIYTVVPVYVLIISVLGIVLNILVLLVFWIRKKAWTVPEIYLFNMAAADLLLTSFLPFWAVNVSNKFIWSFGSHLCRIVNVCIVMNSNCSIYFLVLVSIDRFLALVHPLTRDRVCKRTYAKLSCLLVWCFGFLLSVPTLMCRKVKHYPEQNATSCIFNCSEAVYITTESIMTVFGFIIPAVIISYCTVKIVHALQKPLEGVKIKTMEHKATILVLVVLVAFLVCWVPFHIVRMIELLLRTEIIPGNDSCEVVRIFDICTHIFVYFAFFNSVLNPIIYITIGRSVMQSKILEGSYFL</sequence>
<accession>A0A673C755</accession>
<keyword evidence="9" id="KW-0325">Glycoprotein</keyword>
<dbReference type="GO" id="GO:0007204">
    <property type="term" value="P:positive regulation of cytosolic calcium ion concentration"/>
    <property type="evidence" value="ECO:0007669"/>
    <property type="project" value="TreeGrafter"/>
</dbReference>
<keyword evidence="15" id="KW-1185">Reference proteome</keyword>
<evidence type="ECO:0000256" key="4">
    <source>
        <dbReference type="ARBA" id="ARBA00022989"/>
    </source>
</evidence>
<comment type="subcellular location">
    <subcellularLocation>
        <location evidence="1">Cell membrane</location>
        <topology evidence="1">Multi-pass membrane protein</topology>
    </subcellularLocation>
</comment>
<evidence type="ECO:0000256" key="5">
    <source>
        <dbReference type="ARBA" id="ARBA00023040"/>
    </source>
</evidence>
<evidence type="ECO:0000313" key="14">
    <source>
        <dbReference type="Ensembl" id="ENSSORP00005049820.1"/>
    </source>
</evidence>
<evidence type="ECO:0000256" key="6">
    <source>
        <dbReference type="ARBA" id="ARBA00023136"/>
    </source>
</evidence>
<dbReference type="PANTHER" id="PTHR10489">
    <property type="entry name" value="CELL ADHESION MOLECULE"/>
    <property type="match status" value="1"/>
</dbReference>
<dbReference type="PRINTS" id="PR00237">
    <property type="entry name" value="GPCRRHODOPSN"/>
</dbReference>
<comment type="similarity">
    <text evidence="11">Belongs to the G-protein coupled receptor 1 family.</text>
</comment>
<name>A0A673C755_9TELE</name>
<dbReference type="GO" id="GO:0019957">
    <property type="term" value="F:C-C chemokine binding"/>
    <property type="evidence" value="ECO:0007669"/>
    <property type="project" value="TreeGrafter"/>
</dbReference>
<evidence type="ECO:0000256" key="11">
    <source>
        <dbReference type="RuleBase" id="RU000688"/>
    </source>
</evidence>
<keyword evidence="3 11" id="KW-0812">Transmembrane</keyword>
<protein>
    <submittedName>
        <fullName evidence="14">Bradykinin receptor B2</fullName>
    </submittedName>
</protein>
<feature type="transmembrane region" description="Helical" evidence="12">
    <location>
        <begin position="58"/>
        <end position="76"/>
    </location>
</feature>
<dbReference type="PRINTS" id="PR00425">
    <property type="entry name" value="BRADYKININR"/>
</dbReference>
<reference evidence="14" key="1">
    <citation type="submission" date="2019-06" db="EMBL/GenBank/DDBJ databases">
        <authorList>
            <consortium name="Wellcome Sanger Institute Data Sharing"/>
        </authorList>
    </citation>
    <scope>NUCLEOTIDE SEQUENCE [LARGE SCALE GENOMIC DNA]</scope>
</reference>
<dbReference type="PROSITE" id="PS50262">
    <property type="entry name" value="G_PROTEIN_RECEP_F1_2"/>
    <property type="match status" value="1"/>
</dbReference>
<keyword evidence="7" id="KW-1015">Disulfide bond</keyword>
<dbReference type="InterPro" id="IPR000276">
    <property type="entry name" value="GPCR_Rhodpsn"/>
</dbReference>
<evidence type="ECO:0000256" key="3">
    <source>
        <dbReference type="ARBA" id="ARBA00022692"/>
    </source>
</evidence>
<dbReference type="Gene3D" id="1.20.1070.10">
    <property type="entry name" value="Rhodopsin 7-helix transmembrane proteins"/>
    <property type="match status" value="1"/>
</dbReference>
<keyword evidence="2" id="KW-1003">Cell membrane</keyword>
<dbReference type="GO" id="GO:0060326">
    <property type="term" value="P:cell chemotaxis"/>
    <property type="evidence" value="ECO:0007669"/>
    <property type="project" value="TreeGrafter"/>
</dbReference>
<feature type="transmembrane region" description="Helical" evidence="12">
    <location>
        <begin position="137"/>
        <end position="158"/>
    </location>
</feature>
<dbReference type="Proteomes" id="UP000472271">
    <property type="component" value="Chromosome 22"/>
</dbReference>
<dbReference type="InterPro" id="IPR050119">
    <property type="entry name" value="CCR1-9-like"/>
</dbReference>
<dbReference type="AlphaFoldDB" id="A0A673C755"/>
<keyword evidence="10 11" id="KW-0807">Transducer</keyword>
<evidence type="ECO:0000256" key="7">
    <source>
        <dbReference type="ARBA" id="ARBA00023157"/>
    </source>
</evidence>
<dbReference type="GO" id="GO:0016493">
    <property type="term" value="F:C-C chemokine receptor activity"/>
    <property type="evidence" value="ECO:0007669"/>
    <property type="project" value="TreeGrafter"/>
</dbReference>
<dbReference type="PROSITE" id="PS00237">
    <property type="entry name" value="G_PROTEIN_RECEP_F1_1"/>
    <property type="match status" value="1"/>
</dbReference>
<feature type="domain" description="G-protein coupled receptors family 1 profile" evidence="13">
    <location>
        <begin position="38"/>
        <end position="295"/>
    </location>
</feature>
<evidence type="ECO:0000313" key="15">
    <source>
        <dbReference type="Proteomes" id="UP000472271"/>
    </source>
</evidence>
<dbReference type="Pfam" id="PF00001">
    <property type="entry name" value="7tm_1"/>
    <property type="match status" value="1"/>
</dbReference>
<dbReference type="GO" id="GO:0004947">
    <property type="term" value="F:bradykinin receptor activity"/>
    <property type="evidence" value="ECO:0007669"/>
    <property type="project" value="InterPro"/>
</dbReference>
<dbReference type="SUPFAM" id="SSF81321">
    <property type="entry name" value="Family A G protein-coupled receptor-like"/>
    <property type="match status" value="1"/>
</dbReference>
<keyword evidence="5 11" id="KW-0297">G-protein coupled receptor</keyword>
<evidence type="ECO:0000256" key="10">
    <source>
        <dbReference type="ARBA" id="ARBA00023224"/>
    </source>
</evidence>
<feature type="transmembrane region" description="Helical" evidence="12">
    <location>
        <begin position="188"/>
        <end position="209"/>
    </location>
</feature>
<dbReference type="GO" id="GO:0009897">
    <property type="term" value="C:external side of plasma membrane"/>
    <property type="evidence" value="ECO:0007669"/>
    <property type="project" value="TreeGrafter"/>
</dbReference>
<keyword evidence="4 12" id="KW-1133">Transmembrane helix</keyword>
<feature type="transmembrane region" description="Helical" evidence="12">
    <location>
        <begin position="279"/>
        <end position="298"/>
    </location>
</feature>
<feature type="transmembrane region" description="Helical" evidence="12">
    <location>
        <begin position="20"/>
        <end position="46"/>
    </location>
</feature>
<dbReference type="Ensembl" id="ENSSORT00005051023.1">
    <property type="protein sequence ID" value="ENSSORP00005049820.1"/>
    <property type="gene ID" value="ENSSORG00005022604.1"/>
</dbReference>
<evidence type="ECO:0000259" key="13">
    <source>
        <dbReference type="PROSITE" id="PS50262"/>
    </source>
</evidence>
<evidence type="ECO:0000256" key="1">
    <source>
        <dbReference type="ARBA" id="ARBA00004651"/>
    </source>
</evidence>
<proteinExistence type="inferred from homology"/>
<keyword evidence="6 12" id="KW-0472">Membrane</keyword>
<dbReference type="InParanoid" id="A0A673C755"/>